<dbReference type="InterPro" id="IPR005474">
    <property type="entry name" value="Transketolase_N"/>
</dbReference>
<comment type="cofactor">
    <cofactor evidence="2">
        <name>Mn(2+)</name>
        <dbReference type="ChEBI" id="CHEBI:29035"/>
    </cofactor>
</comment>
<dbReference type="GO" id="GO:0005829">
    <property type="term" value="C:cytosol"/>
    <property type="evidence" value="ECO:0007669"/>
    <property type="project" value="TreeGrafter"/>
</dbReference>
<name>A0A2U2B622_9BACT</name>
<dbReference type="InterPro" id="IPR055152">
    <property type="entry name" value="Transketolase-like_C_2"/>
</dbReference>
<feature type="domain" description="Transketolase-like pyrimidine-binding" evidence="15">
    <location>
        <begin position="351"/>
        <end position="534"/>
    </location>
</feature>
<comment type="subunit">
    <text evidence="7">Homodimer.</text>
</comment>
<evidence type="ECO:0000256" key="3">
    <source>
        <dbReference type="ARBA" id="ARBA00001941"/>
    </source>
</evidence>
<evidence type="ECO:0000256" key="12">
    <source>
        <dbReference type="ARBA" id="ARBA00022842"/>
    </source>
</evidence>
<accession>A0A2U2B622</accession>
<dbReference type="EC" id="2.2.1.1" evidence="8"/>
<dbReference type="Gene3D" id="3.40.50.970">
    <property type="match status" value="2"/>
</dbReference>
<evidence type="ECO:0000256" key="6">
    <source>
        <dbReference type="ARBA" id="ARBA00007131"/>
    </source>
</evidence>
<sequence>MKTIHQKAADNIRILSAAMVEKAKSGHPGGAMGGADFINILFSEFLNYAPDNPHWIHRDRFFLDPGHMSPMLYSVLALSGYFSMEDLQQFRQWGSPTPGHPEVDVTRGIENTSGPLGQGHAMALGAAITERFLVERFGEWMAHKTYAFISDGGIQEEVSQGVGRIAGNLGLSNLIMFYDSNDIQLSTKVDAVTNEDTALKYKAWGWEVISIDGNDENEIRSALRKAQNIEDKPILIIGKTKMGKGCLTAKNESFEGQCSTHGQPLSAAGVDFAKTIENLGGNPENLFTIFPEVEELYAERKEKLNSYVQKRISEEKAWAAEFPELSEKLASFFSGKTRDFDFSKIDQKENQATRAASSAVLGAMAGEIENLIVSSADLSNSDKTDGFLKKSKAFTKGDFSGGFLQAGVSELTMACIMNGMALHGGVIPVCGTFFVFSDYMKPAVRLSALMELPVVYLWTHDAFRVGEDGPTHQPVEHEAQIRLMEKLENHEGENSMVVLRPADSAETNVAWEMAIKNTSTPTGLILSRQNITDLPGNRVEEALQARKGGYVVKDSNGSPDIVLLASGSEVSTLVEGAAMLEKEGVAVRVVSIPSEGVFRSQKRSYQRLILPPDVPRFGLTAGLPVTLEGLVGENGKVWGLSKFGFSAPYKVLDQKFGFTAENVFNQVQSLLKERVESVASEKEG</sequence>
<dbReference type="GO" id="GO:0006098">
    <property type="term" value="P:pentose-phosphate shunt"/>
    <property type="evidence" value="ECO:0007669"/>
    <property type="project" value="TreeGrafter"/>
</dbReference>
<dbReference type="SMART" id="SM00861">
    <property type="entry name" value="Transket_pyr"/>
    <property type="match status" value="1"/>
</dbReference>
<dbReference type="PANTHER" id="PTHR43522:SF2">
    <property type="entry name" value="TRANSKETOLASE 1-RELATED"/>
    <property type="match status" value="1"/>
</dbReference>
<dbReference type="RefSeq" id="WP_109265396.1">
    <property type="nucleotide sequence ID" value="NZ_QEWP01000014.1"/>
</dbReference>
<organism evidence="16 17">
    <name type="scientific">Marinilabilia rubra</name>
    <dbReference type="NCBI Taxonomy" id="2162893"/>
    <lineage>
        <taxon>Bacteria</taxon>
        <taxon>Pseudomonadati</taxon>
        <taxon>Bacteroidota</taxon>
        <taxon>Bacteroidia</taxon>
        <taxon>Marinilabiliales</taxon>
        <taxon>Marinilabiliaceae</taxon>
        <taxon>Marinilabilia</taxon>
    </lineage>
</organism>
<gene>
    <name evidence="16" type="ORF">DDZ16_15510</name>
</gene>
<keyword evidence="13" id="KW-0786">Thiamine pyrophosphate</keyword>
<dbReference type="EMBL" id="QEWP01000014">
    <property type="protein sequence ID" value="PWD98484.1"/>
    <property type="molecule type" value="Genomic_DNA"/>
</dbReference>
<dbReference type="CDD" id="cd02012">
    <property type="entry name" value="TPP_TK"/>
    <property type="match status" value="1"/>
</dbReference>
<dbReference type="FunFam" id="3.40.50.970:FF:000045">
    <property type="entry name" value="Transketolase"/>
    <property type="match status" value="1"/>
</dbReference>
<reference evidence="16 17" key="1">
    <citation type="submission" date="2018-05" db="EMBL/GenBank/DDBJ databases">
        <title>Marinilabilia rubrum sp. nov., isolated from saltern sediment.</title>
        <authorList>
            <person name="Zhang R."/>
        </authorList>
    </citation>
    <scope>NUCLEOTIDE SEQUENCE [LARGE SCALE GENOMIC DNA]</scope>
    <source>
        <strain evidence="16 17">WTE16</strain>
    </source>
</reference>
<keyword evidence="10" id="KW-0479">Metal-binding</keyword>
<comment type="cofactor">
    <cofactor evidence="1">
        <name>Ca(2+)</name>
        <dbReference type="ChEBI" id="CHEBI:29108"/>
    </cofactor>
</comment>
<evidence type="ECO:0000256" key="13">
    <source>
        <dbReference type="ARBA" id="ARBA00023052"/>
    </source>
</evidence>
<keyword evidence="11" id="KW-0106">Calcium</keyword>
<evidence type="ECO:0000313" key="16">
    <source>
        <dbReference type="EMBL" id="PWD98484.1"/>
    </source>
</evidence>
<keyword evidence="17" id="KW-1185">Reference proteome</keyword>
<evidence type="ECO:0000256" key="4">
    <source>
        <dbReference type="ARBA" id="ARBA00001946"/>
    </source>
</evidence>
<evidence type="ECO:0000256" key="1">
    <source>
        <dbReference type="ARBA" id="ARBA00001913"/>
    </source>
</evidence>
<dbReference type="InterPro" id="IPR009014">
    <property type="entry name" value="Transketo_C/PFOR_II"/>
</dbReference>
<proteinExistence type="inferred from homology"/>
<dbReference type="InterPro" id="IPR033247">
    <property type="entry name" value="Transketolase_fam"/>
</dbReference>
<dbReference type="SUPFAM" id="SSF52518">
    <property type="entry name" value="Thiamin diphosphate-binding fold (THDP-binding)"/>
    <property type="match status" value="2"/>
</dbReference>
<dbReference type="InterPro" id="IPR029061">
    <property type="entry name" value="THDP-binding"/>
</dbReference>
<evidence type="ECO:0000256" key="2">
    <source>
        <dbReference type="ARBA" id="ARBA00001936"/>
    </source>
</evidence>
<dbReference type="InterPro" id="IPR020826">
    <property type="entry name" value="Transketolase_BS"/>
</dbReference>
<dbReference type="Pfam" id="PF02779">
    <property type="entry name" value="Transket_pyr"/>
    <property type="match status" value="1"/>
</dbReference>
<evidence type="ECO:0000256" key="14">
    <source>
        <dbReference type="ARBA" id="ARBA00049473"/>
    </source>
</evidence>
<evidence type="ECO:0000256" key="7">
    <source>
        <dbReference type="ARBA" id="ARBA00011738"/>
    </source>
</evidence>
<dbReference type="InterPro" id="IPR005475">
    <property type="entry name" value="Transketolase-like_Pyr-bd"/>
</dbReference>
<keyword evidence="12" id="KW-0460">Magnesium</keyword>
<evidence type="ECO:0000256" key="5">
    <source>
        <dbReference type="ARBA" id="ARBA00001964"/>
    </source>
</evidence>
<evidence type="ECO:0000259" key="15">
    <source>
        <dbReference type="SMART" id="SM00861"/>
    </source>
</evidence>
<evidence type="ECO:0000256" key="11">
    <source>
        <dbReference type="ARBA" id="ARBA00022837"/>
    </source>
</evidence>
<keyword evidence="9" id="KW-0808">Transferase</keyword>
<dbReference type="GO" id="GO:0046872">
    <property type="term" value="F:metal ion binding"/>
    <property type="evidence" value="ECO:0007669"/>
    <property type="project" value="UniProtKB-KW"/>
</dbReference>
<dbReference type="Proteomes" id="UP000244956">
    <property type="component" value="Unassembled WGS sequence"/>
</dbReference>
<protein>
    <recommendedName>
        <fullName evidence="8">transketolase</fullName>
        <ecNumber evidence="8">2.2.1.1</ecNumber>
    </recommendedName>
</protein>
<dbReference type="PANTHER" id="PTHR43522">
    <property type="entry name" value="TRANSKETOLASE"/>
    <property type="match status" value="1"/>
</dbReference>
<dbReference type="SUPFAM" id="SSF52922">
    <property type="entry name" value="TK C-terminal domain-like"/>
    <property type="match status" value="1"/>
</dbReference>
<evidence type="ECO:0000313" key="17">
    <source>
        <dbReference type="Proteomes" id="UP000244956"/>
    </source>
</evidence>
<evidence type="ECO:0000256" key="10">
    <source>
        <dbReference type="ARBA" id="ARBA00022723"/>
    </source>
</evidence>
<evidence type="ECO:0000256" key="9">
    <source>
        <dbReference type="ARBA" id="ARBA00022679"/>
    </source>
</evidence>
<comment type="cofactor">
    <cofactor evidence="4">
        <name>Mg(2+)</name>
        <dbReference type="ChEBI" id="CHEBI:18420"/>
    </cofactor>
</comment>
<dbReference type="AlphaFoldDB" id="A0A2U2B622"/>
<dbReference type="GO" id="GO:0004802">
    <property type="term" value="F:transketolase activity"/>
    <property type="evidence" value="ECO:0007669"/>
    <property type="project" value="UniProtKB-EC"/>
</dbReference>
<evidence type="ECO:0000256" key="8">
    <source>
        <dbReference type="ARBA" id="ARBA00013152"/>
    </source>
</evidence>
<comment type="similarity">
    <text evidence="6">Belongs to the transketolase family.</text>
</comment>
<dbReference type="Gene3D" id="3.40.50.920">
    <property type="match status" value="1"/>
</dbReference>
<dbReference type="Pfam" id="PF22613">
    <property type="entry name" value="Transketolase_C_1"/>
    <property type="match status" value="1"/>
</dbReference>
<dbReference type="PROSITE" id="PS00802">
    <property type="entry name" value="TRANSKETOLASE_2"/>
    <property type="match status" value="1"/>
</dbReference>
<comment type="catalytic activity">
    <reaction evidence="14">
        <text>D-sedoheptulose 7-phosphate + D-glyceraldehyde 3-phosphate = aldehydo-D-ribose 5-phosphate + D-xylulose 5-phosphate</text>
        <dbReference type="Rhea" id="RHEA:10508"/>
        <dbReference type="ChEBI" id="CHEBI:57483"/>
        <dbReference type="ChEBI" id="CHEBI:57737"/>
        <dbReference type="ChEBI" id="CHEBI:58273"/>
        <dbReference type="ChEBI" id="CHEBI:59776"/>
        <dbReference type="EC" id="2.2.1.1"/>
    </reaction>
</comment>
<comment type="cofactor">
    <cofactor evidence="5">
        <name>thiamine diphosphate</name>
        <dbReference type="ChEBI" id="CHEBI:58937"/>
    </cofactor>
</comment>
<comment type="cofactor">
    <cofactor evidence="3">
        <name>Co(2+)</name>
        <dbReference type="ChEBI" id="CHEBI:48828"/>
    </cofactor>
</comment>
<dbReference type="CDD" id="cd07033">
    <property type="entry name" value="TPP_PYR_DXS_TK_like"/>
    <property type="match status" value="1"/>
</dbReference>
<dbReference type="OrthoDB" id="8732661at2"/>
<comment type="caution">
    <text evidence="16">The sequence shown here is derived from an EMBL/GenBank/DDBJ whole genome shotgun (WGS) entry which is preliminary data.</text>
</comment>
<dbReference type="Pfam" id="PF00456">
    <property type="entry name" value="Transketolase_N"/>
    <property type="match status" value="1"/>
</dbReference>